<dbReference type="InterPro" id="IPR027417">
    <property type="entry name" value="P-loop_NTPase"/>
</dbReference>
<dbReference type="InterPro" id="IPR001806">
    <property type="entry name" value="Small_GTPase"/>
</dbReference>
<dbReference type="PANTHER" id="PTHR47979">
    <property type="entry name" value="DRAB11-RELATED"/>
    <property type="match status" value="1"/>
</dbReference>
<name>A0A816AVU7_9BILA</name>
<evidence type="ECO:0000313" key="2">
    <source>
        <dbReference type="EMBL" id="CAF1600761.1"/>
    </source>
</evidence>
<dbReference type="AlphaFoldDB" id="A0A816AVU7"/>
<reference evidence="2" key="1">
    <citation type="submission" date="2021-02" db="EMBL/GenBank/DDBJ databases">
        <authorList>
            <person name="Nowell W R."/>
        </authorList>
    </citation>
    <scope>NUCLEOTIDE SEQUENCE</scope>
</reference>
<evidence type="ECO:0000313" key="1">
    <source>
        <dbReference type="EMBL" id="CAF1349130.1"/>
    </source>
</evidence>
<comment type="caution">
    <text evidence="2">The sequence shown here is derived from an EMBL/GenBank/DDBJ whole genome shotgun (WGS) entry which is preliminary data.</text>
</comment>
<dbReference type="Proteomes" id="UP000663854">
    <property type="component" value="Unassembled WGS sequence"/>
</dbReference>
<organism evidence="2 3">
    <name type="scientific">Rotaria sordida</name>
    <dbReference type="NCBI Taxonomy" id="392033"/>
    <lineage>
        <taxon>Eukaryota</taxon>
        <taxon>Metazoa</taxon>
        <taxon>Spiralia</taxon>
        <taxon>Gnathifera</taxon>
        <taxon>Rotifera</taxon>
        <taxon>Eurotatoria</taxon>
        <taxon>Bdelloidea</taxon>
        <taxon>Philodinida</taxon>
        <taxon>Philodinidae</taxon>
        <taxon>Rotaria</taxon>
    </lineage>
</organism>
<keyword evidence="3" id="KW-1185">Reference proteome</keyword>
<protein>
    <submittedName>
        <fullName evidence="2">Uncharacterized protein</fullName>
    </submittedName>
</protein>
<dbReference type="Pfam" id="PF00071">
    <property type="entry name" value="Ras"/>
    <property type="match status" value="1"/>
</dbReference>
<accession>A0A816AVU7</accession>
<dbReference type="InterPro" id="IPR050209">
    <property type="entry name" value="Rab_GTPases_membrane_traffic"/>
</dbReference>
<feature type="non-terminal residue" evidence="2">
    <location>
        <position position="1"/>
    </location>
</feature>
<dbReference type="SUPFAM" id="SSF52540">
    <property type="entry name" value="P-loop containing nucleoside triphosphate hydrolases"/>
    <property type="match status" value="1"/>
</dbReference>
<proteinExistence type="predicted"/>
<gene>
    <name evidence="2" type="ORF">JXQ802_LOCUS48283</name>
    <name evidence="1" type="ORF">PYM288_LOCUS32296</name>
</gene>
<dbReference type="EMBL" id="CAJNOH010003800">
    <property type="protein sequence ID" value="CAF1349130.1"/>
    <property type="molecule type" value="Genomic_DNA"/>
</dbReference>
<dbReference type="PROSITE" id="PS51419">
    <property type="entry name" value="RAB"/>
    <property type="match status" value="1"/>
</dbReference>
<dbReference type="GO" id="GO:0003924">
    <property type="term" value="F:GTPase activity"/>
    <property type="evidence" value="ECO:0007669"/>
    <property type="project" value="InterPro"/>
</dbReference>
<dbReference type="GO" id="GO:0005525">
    <property type="term" value="F:GTP binding"/>
    <property type="evidence" value="ECO:0007669"/>
    <property type="project" value="InterPro"/>
</dbReference>
<dbReference type="Gene3D" id="3.40.50.300">
    <property type="entry name" value="P-loop containing nucleotide triphosphate hydrolases"/>
    <property type="match status" value="1"/>
</dbReference>
<dbReference type="Proteomes" id="UP000663870">
    <property type="component" value="Unassembled WGS sequence"/>
</dbReference>
<evidence type="ECO:0000313" key="3">
    <source>
        <dbReference type="Proteomes" id="UP000663870"/>
    </source>
</evidence>
<dbReference type="EMBL" id="CAJNOL010005167">
    <property type="protein sequence ID" value="CAF1600761.1"/>
    <property type="molecule type" value="Genomic_DNA"/>
</dbReference>
<sequence>KRTATNTIWGGEVQIQALSIALSHPIYSYIQFDNNPKNRHYIPLNISVQELIDRFNKGTADIYASTSGTGYLKVANRIASVDSGPINGGAAQEVYYNGYPDYFCITMRVTPALHLSILSIDYLPSLMPLDSKMPHLRELTIGKNIIVNVIERFKSSQFERIRKLQISIADQHSDYIIEELFRIFPLTQHLICKSPIRSQRIMNCRSITRAYYRNSVGVLLIYDTINYVSFTHVTGWLNEARAQIQPYQSVFLLVCTKLDRES</sequence>